<proteinExistence type="predicted"/>
<evidence type="ECO:0000313" key="1">
    <source>
        <dbReference type="EMBL" id="GIY55468.1"/>
    </source>
</evidence>
<dbReference type="AlphaFoldDB" id="A0AAV4UCJ0"/>
<reference evidence="1 2" key="1">
    <citation type="submission" date="2021-06" db="EMBL/GenBank/DDBJ databases">
        <title>Caerostris extrusa draft genome.</title>
        <authorList>
            <person name="Kono N."/>
            <person name="Arakawa K."/>
        </authorList>
    </citation>
    <scope>NUCLEOTIDE SEQUENCE [LARGE SCALE GENOMIC DNA]</scope>
</reference>
<dbReference type="Proteomes" id="UP001054945">
    <property type="component" value="Unassembled WGS sequence"/>
</dbReference>
<organism evidence="1 2">
    <name type="scientific">Caerostris extrusa</name>
    <name type="common">Bark spider</name>
    <name type="synonym">Caerostris bankana</name>
    <dbReference type="NCBI Taxonomy" id="172846"/>
    <lineage>
        <taxon>Eukaryota</taxon>
        <taxon>Metazoa</taxon>
        <taxon>Ecdysozoa</taxon>
        <taxon>Arthropoda</taxon>
        <taxon>Chelicerata</taxon>
        <taxon>Arachnida</taxon>
        <taxon>Araneae</taxon>
        <taxon>Araneomorphae</taxon>
        <taxon>Entelegynae</taxon>
        <taxon>Araneoidea</taxon>
        <taxon>Araneidae</taxon>
        <taxon>Caerostris</taxon>
    </lineage>
</organism>
<name>A0AAV4UCJ0_CAEEX</name>
<comment type="caution">
    <text evidence="1">The sequence shown here is derived from an EMBL/GenBank/DDBJ whole genome shotgun (WGS) entry which is preliminary data.</text>
</comment>
<accession>A0AAV4UCJ0</accession>
<sequence>MVRRGGCPSSTMQRVLPYSTVARDVNGWKVSHLSVSNQIALDSFVTLCLLGDVQTQLAKCPPACNMILV</sequence>
<gene>
    <name evidence="1" type="ORF">CEXT_806641</name>
</gene>
<keyword evidence="2" id="KW-1185">Reference proteome</keyword>
<protein>
    <submittedName>
        <fullName evidence="1">Uncharacterized protein</fullName>
    </submittedName>
</protein>
<evidence type="ECO:0000313" key="2">
    <source>
        <dbReference type="Proteomes" id="UP001054945"/>
    </source>
</evidence>
<dbReference type="EMBL" id="BPLR01012642">
    <property type="protein sequence ID" value="GIY55468.1"/>
    <property type="molecule type" value="Genomic_DNA"/>
</dbReference>